<feature type="compositionally biased region" description="Low complexity" evidence="1">
    <location>
        <begin position="41"/>
        <end position="51"/>
    </location>
</feature>
<keyword evidence="4" id="KW-1185">Reference proteome</keyword>
<reference evidence="3 4" key="3">
    <citation type="journal article" date="2013" name="Rice">
        <title>Improvement of the Oryza sativa Nipponbare reference genome using next generation sequence and optical map data.</title>
        <authorList>
            <person name="Kawahara Y."/>
            <person name="de la Bastide M."/>
            <person name="Hamilton J.P."/>
            <person name="Kanamori H."/>
            <person name="McCombie W.R."/>
            <person name="Ouyang S."/>
            <person name="Schwartz D.C."/>
            <person name="Tanaka T."/>
            <person name="Wu J."/>
            <person name="Zhou S."/>
            <person name="Childs K.L."/>
            <person name="Davidson R.M."/>
            <person name="Lin H."/>
            <person name="Quesada-Ocampo L."/>
            <person name="Vaillancourt B."/>
            <person name="Sakai H."/>
            <person name="Lee S.S."/>
            <person name="Kim J."/>
            <person name="Numa H."/>
            <person name="Itoh T."/>
            <person name="Buell C.R."/>
            <person name="Matsumoto T."/>
        </authorList>
    </citation>
    <scope>NUCLEOTIDE SEQUENCE [LARGE SCALE GENOMIC DNA]</scope>
    <source>
        <strain evidence="4">cv. Nipponbare</strain>
    </source>
</reference>
<dbReference type="AlphaFoldDB" id="A0A0P0WB45"/>
<evidence type="ECO:0000313" key="3">
    <source>
        <dbReference type="EMBL" id="BAS89565.1"/>
    </source>
</evidence>
<reference evidence="3 4" key="2">
    <citation type="journal article" date="2013" name="Plant Cell Physiol.">
        <title>Rice Annotation Project Database (RAP-DB): an integrative and interactive database for rice genomics.</title>
        <authorList>
            <person name="Sakai H."/>
            <person name="Lee S.S."/>
            <person name="Tanaka T."/>
            <person name="Numa H."/>
            <person name="Kim J."/>
            <person name="Kawahara Y."/>
            <person name="Wakimoto H."/>
            <person name="Yang C.C."/>
            <person name="Iwamoto M."/>
            <person name="Abe T."/>
            <person name="Yamada Y."/>
            <person name="Muto A."/>
            <person name="Inokuchi H."/>
            <person name="Ikemura T."/>
            <person name="Matsumoto T."/>
            <person name="Sasaki T."/>
            <person name="Itoh T."/>
        </authorList>
    </citation>
    <scope>NUCLEOTIDE SEQUENCE [LARGE SCALE GENOMIC DNA]</scope>
    <source>
        <strain evidence="4">cv. Nipponbare</strain>
    </source>
</reference>
<feature type="signal peptide" evidence="2">
    <location>
        <begin position="1"/>
        <end position="26"/>
    </location>
</feature>
<reference evidence="4" key="1">
    <citation type="journal article" date="2005" name="Nature">
        <title>The map-based sequence of the rice genome.</title>
        <authorList>
            <consortium name="International rice genome sequencing project (IRGSP)"/>
            <person name="Matsumoto T."/>
            <person name="Wu J."/>
            <person name="Kanamori H."/>
            <person name="Katayose Y."/>
            <person name="Fujisawa M."/>
            <person name="Namiki N."/>
            <person name="Mizuno H."/>
            <person name="Yamamoto K."/>
            <person name="Antonio B.A."/>
            <person name="Baba T."/>
            <person name="Sakata K."/>
            <person name="Nagamura Y."/>
            <person name="Aoki H."/>
            <person name="Arikawa K."/>
            <person name="Arita K."/>
            <person name="Bito T."/>
            <person name="Chiden Y."/>
            <person name="Fujitsuka N."/>
            <person name="Fukunaka R."/>
            <person name="Hamada M."/>
            <person name="Harada C."/>
            <person name="Hayashi A."/>
            <person name="Hijishita S."/>
            <person name="Honda M."/>
            <person name="Hosokawa S."/>
            <person name="Ichikawa Y."/>
            <person name="Idonuma A."/>
            <person name="Iijima M."/>
            <person name="Ikeda M."/>
            <person name="Ikeno M."/>
            <person name="Ito K."/>
            <person name="Ito S."/>
            <person name="Ito T."/>
            <person name="Ito Y."/>
            <person name="Ito Y."/>
            <person name="Iwabuchi A."/>
            <person name="Kamiya K."/>
            <person name="Karasawa W."/>
            <person name="Kurita K."/>
            <person name="Katagiri S."/>
            <person name="Kikuta A."/>
            <person name="Kobayashi H."/>
            <person name="Kobayashi N."/>
            <person name="Machita K."/>
            <person name="Maehara T."/>
            <person name="Masukawa M."/>
            <person name="Mizubayashi T."/>
            <person name="Mukai Y."/>
            <person name="Nagasaki H."/>
            <person name="Nagata Y."/>
            <person name="Naito S."/>
            <person name="Nakashima M."/>
            <person name="Nakama Y."/>
            <person name="Nakamichi Y."/>
            <person name="Nakamura M."/>
            <person name="Meguro A."/>
            <person name="Negishi M."/>
            <person name="Ohta I."/>
            <person name="Ohta T."/>
            <person name="Okamoto M."/>
            <person name="Ono N."/>
            <person name="Saji S."/>
            <person name="Sakaguchi M."/>
            <person name="Sakai K."/>
            <person name="Shibata M."/>
            <person name="Shimokawa T."/>
            <person name="Song J."/>
            <person name="Takazaki Y."/>
            <person name="Terasawa K."/>
            <person name="Tsugane M."/>
            <person name="Tsuji K."/>
            <person name="Ueda S."/>
            <person name="Waki K."/>
            <person name="Yamagata H."/>
            <person name="Yamamoto M."/>
            <person name="Yamamoto S."/>
            <person name="Yamane H."/>
            <person name="Yoshiki S."/>
            <person name="Yoshihara R."/>
            <person name="Yukawa K."/>
            <person name="Zhong H."/>
            <person name="Yano M."/>
            <person name="Yuan Q."/>
            <person name="Ouyang S."/>
            <person name="Liu J."/>
            <person name="Jones K.M."/>
            <person name="Gansberger K."/>
            <person name="Moffat K."/>
            <person name="Hill J."/>
            <person name="Bera J."/>
            <person name="Fadrosh D."/>
            <person name="Jin S."/>
            <person name="Johri S."/>
            <person name="Kim M."/>
            <person name="Overton L."/>
            <person name="Reardon M."/>
            <person name="Tsitrin T."/>
            <person name="Vuong H."/>
            <person name="Weaver B."/>
            <person name="Ciecko A."/>
            <person name="Tallon L."/>
            <person name="Jackson J."/>
            <person name="Pai G."/>
            <person name="Aken S.V."/>
            <person name="Utterback T."/>
            <person name="Reidmuller S."/>
            <person name="Feldblyum T."/>
            <person name="Hsiao J."/>
            <person name="Zismann V."/>
            <person name="Iobst S."/>
            <person name="de Vazeille A.R."/>
            <person name="Buell C.R."/>
            <person name="Ying K."/>
            <person name="Li Y."/>
            <person name="Lu T."/>
            <person name="Huang Y."/>
            <person name="Zhao Q."/>
            <person name="Feng Q."/>
            <person name="Zhang L."/>
            <person name="Zhu J."/>
            <person name="Weng Q."/>
            <person name="Mu J."/>
            <person name="Lu Y."/>
            <person name="Fan D."/>
            <person name="Liu Y."/>
            <person name="Guan J."/>
            <person name="Zhang Y."/>
            <person name="Yu S."/>
            <person name="Liu X."/>
            <person name="Zhang Y."/>
            <person name="Hong G."/>
            <person name="Han B."/>
            <person name="Choisne N."/>
            <person name="Demange N."/>
            <person name="Orjeda G."/>
            <person name="Samain S."/>
            <person name="Cattolico L."/>
            <person name="Pelletier E."/>
            <person name="Couloux A."/>
            <person name="Segurens B."/>
            <person name="Wincker P."/>
            <person name="D'Hont A."/>
            <person name="Scarpelli C."/>
            <person name="Weissenbach J."/>
            <person name="Salanoubat M."/>
            <person name="Quetier F."/>
            <person name="Yu Y."/>
            <person name="Kim H.R."/>
            <person name="Rambo T."/>
            <person name="Currie J."/>
            <person name="Collura K."/>
            <person name="Luo M."/>
            <person name="Yang T."/>
            <person name="Ammiraju J.S.S."/>
            <person name="Engler F."/>
            <person name="Soderlund C."/>
            <person name="Wing R.A."/>
            <person name="Palmer L.E."/>
            <person name="de la Bastide M."/>
            <person name="Spiegel L."/>
            <person name="Nascimento L."/>
            <person name="Zutavern T."/>
            <person name="O'Shaughnessy A."/>
            <person name="Dike S."/>
            <person name="Dedhia N."/>
            <person name="Preston R."/>
            <person name="Balija V."/>
            <person name="McCombie W.R."/>
            <person name="Chow T."/>
            <person name="Chen H."/>
            <person name="Chung M."/>
            <person name="Chen C."/>
            <person name="Shaw J."/>
            <person name="Wu H."/>
            <person name="Hsiao K."/>
            <person name="Chao Y."/>
            <person name="Chu M."/>
            <person name="Cheng C."/>
            <person name="Hour A."/>
            <person name="Lee P."/>
            <person name="Lin S."/>
            <person name="Lin Y."/>
            <person name="Liou J."/>
            <person name="Liu S."/>
            <person name="Hsing Y."/>
            <person name="Raghuvanshi S."/>
            <person name="Mohanty A."/>
            <person name="Bharti A.K."/>
            <person name="Gaur A."/>
            <person name="Gupta V."/>
            <person name="Kumar D."/>
            <person name="Ravi V."/>
            <person name="Vij S."/>
            <person name="Kapur A."/>
            <person name="Khurana P."/>
            <person name="Khurana P."/>
            <person name="Khurana J.P."/>
            <person name="Tyagi A.K."/>
            <person name="Gaikwad K."/>
            <person name="Singh A."/>
            <person name="Dalal V."/>
            <person name="Srivastava S."/>
            <person name="Dixit A."/>
            <person name="Pal A.K."/>
            <person name="Ghazi I.A."/>
            <person name="Yadav M."/>
            <person name="Pandit A."/>
            <person name="Bhargava A."/>
            <person name="Sureshbabu K."/>
            <person name="Batra K."/>
            <person name="Sharma T.R."/>
            <person name="Mohapatra T."/>
            <person name="Singh N.K."/>
            <person name="Messing J."/>
            <person name="Nelson A.B."/>
            <person name="Fuks G."/>
            <person name="Kavchok S."/>
            <person name="Keizer G."/>
            <person name="Linton E."/>
            <person name="Llaca V."/>
            <person name="Song R."/>
            <person name="Tanyolac B."/>
            <person name="Young S."/>
            <person name="Ho-Il K."/>
            <person name="Hahn J.H."/>
            <person name="Sangsakoo G."/>
            <person name="Vanavichit A."/>
            <person name="de Mattos Luiz.A.T."/>
            <person name="Zimmer P.D."/>
            <person name="Malone G."/>
            <person name="Dellagostin O."/>
            <person name="de Oliveira A.C."/>
            <person name="Bevan M."/>
            <person name="Bancroft I."/>
            <person name="Minx P."/>
            <person name="Cordum H."/>
            <person name="Wilson R."/>
            <person name="Cheng Z."/>
            <person name="Jin W."/>
            <person name="Jiang J."/>
            <person name="Leong S.A."/>
            <person name="Iwama H."/>
            <person name="Gojobori T."/>
            <person name="Itoh T."/>
            <person name="Niimura Y."/>
            <person name="Fujii Y."/>
            <person name="Habara T."/>
            <person name="Sakai H."/>
            <person name="Sato Y."/>
            <person name="Wilson G."/>
            <person name="Kumar K."/>
            <person name="McCouch S."/>
            <person name="Juretic N."/>
            <person name="Hoen D."/>
            <person name="Wright S."/>
            <person name="Bruskiewich R."/>
            <person name="Bureau T."/>
            <person name="Miyao A."/>
            <person name="Hirochika H."/>
            <person name="Nishikawa T."/>
            <person name="Kadowaki K."/>
            <person name="Sugiura M."/>
            <person name="Burr B."/>
            <person name="Sasaki T."/>
        </authorList>
    </citation>
    <scope>NUCLEOTIDE SEQUENCE [LARGE SCALE GENOMIC DNA]</scope>
    <source>
        <strain evidence="4">cv. Nipponbare</strain>
    </source>
</reference>
<dbReference type="InParanoid" id="A0A0P0WB45"/>
<dbReference type="EMBL" id="AP014960">
    <property type="protein sequence ID" value="BAS89565.1"/>
    <property type="molecule type" value="Genomic_DNA"/>
</dbReference>
<organism evidence="3 4">
    <name type="scientific">Oryza sativa subsp. japonica</name>
    <name type="common">Rice</name>
    <dbReference type="NCBI Taxonomy" id="39947"/>
    <lineage>
        <taxon>Eukaryota</taxon>
        <taxon>Viridiplantae</taxon>
        <taxon>Streptophyta</taxon>
        <taxon>Embryophyta</taxon>
        <taxon>Tracheophyta</taxon>
        <taxon>Spermatophyta</taxon>
        <taxon>Magnoliopsida</taxon>
        <taxon>Liliopsida</taxon>
        <taxon>Poales</taxon>
        <taxon>Poaceae</taxon>
        <taxon>BOP clade</taxon>
        <taxon>Oryzoideae</taxon>
        <taxon>Oryzeae</taxon>
        <taxon>Oryzinae</taxon>
        <taxon>Oryza</taxon>
        <taxon>Oryza sativa</taxon>
    </lineage>
</organism>
<dbReference type="OMA" id="TEMSKHE"/>
<feature type="region of interest" description="Disordered" evidence="1">
    <location>
        <begin position="41"/>
        <end position="99"/>
    </location>
</feature>
<accession>A0A0P0WB45</accession>
<name>A0A0P0WB45_ORYSJ</name>
<evidence type="ECO:0000256" key="1">
    <source>
        <dbReference type="SAM" id="MobiDB-lite"/>
    </source>
</evidence>
<evidence type="ECO:0000313" key="4">
    <source>
        <dbReference type="Proteomes" id="UP000059680"/>
    </source>
</evidence>
<feature type="chain" id="PRO_5006056637" evidence="2">
    <location>
        <begin position="27"/>
        <end position="99"/>
    </location>
</feature>
<dbReference type="Gramene" id="Os04t0462800-00">
    <property type="protein sequence ID" value="Os04t0462800-00"/>
    <property type="gene ID" value="Os04g0462800"/>
</dbReference>
<evidence type="ECO:0000256" key="2">
    <source>
        <dbReference type="SAM" id="SignalP"/>
    </source>
</evidence>
<proteinExistence type="predicted"/>
<dbReference type="PaxDb" id="39947-A0A0P0WB45"/>
<keyword evidence="2" id="KW-0732">Signal</keyword>
<sequence length="99" mass="10322">MGSLTPPYLLPHFFYLLFSSLSSVMATSDDHLHLRRPDQASCKSCSSLSSSARGRQELSAGGSGGHELATARSTCTEMSKHELGLSSSPSPAAPPSSPA</sequence>
<protein>
    <submittedName>
        <fullName evidence="3">Os04g0462800 protein</fullName>
    </submittedName>
</protein>
<gene>
    <name evidence="3" type="ordered locus">Os04g0462800</name>
    <name evidence="3" type="ORF">OSNPB_040462800</name>
</gene>
<dbReference type="Proteomes" id="UP000059680">
    <property type="component" value="Chromosome 4"/>
</dbReference>